<evidence type="ECO:0000313" key="6">
    <source>
        <dbReference type="Proteomes" id="UP000647416"/>
    </source>
</evidence>
<dbReference type="InterPro" id="IPR058729">
    <property type="entry name" value="Beta-barrel_RND-rel"/>
</dbReference>
<evidence type="ECO:0000259" key="3">
    <source>
        <dbReference type="Pfam" id="PF26012"/>
    </source>
</evidence>
<name>A0A926ISQ3_9FIRM</name>
<accession>A0A926ISQ3</accession>
<dbReference type="Proteomes" id="UP000647416">
    <property type="component" value="Unassembled WGS sequence"/>
</dbReference>
<evidence type="ECO:0000259" key="4">
    <source>
        <dbReference type="Pfam" id="PF26018"/>
    </source>
</evidence>
<feature type="domain" description="RND related beta-barrel" evidence="2">
    <location>
        <begin position="256"/>
        <end position="328"/>
    </location>
</feature>
<dbReference type="InterPro" id="IPR058728">
    <property type="entry name" value="HH_RND-rel"/>
</dbReference>
<comment type="caution">
    <text evidence="5">The sequence shown here is derived from an EMBL/GenBank/DDBJ whole genome shotgun (WGS) entry which is preliminary data.</text>
</comment>
<dbReference type="InterPro" id="IPR058709">
    <property type="entry name" value="BSH_RND-rel"/>
</dbReference>
<proteinExistence type="predicted"/>
<evidence type="ECO:0000256" key="1">
    <source>
        <dbReference type="SAM" id="Coils"/>
    </source>
</evidence>
<reference evidence="5" key="1">
    <citation type="submission" date="2020-08" db="EMBL/GenBank/DDBJ databases">
        <title>Genome public.</title>
        <authorList>
            <person name="Liu C."/>
            <person name="Sun Q."/>
        </authorList>
    </citation>
    <scope>NUCLEOTIDE SEQUENCE</scope>
    <source>
        <strain evidence="5">NSJ-50</strain>
    </source>
</reference>
<evidence type="ECO:0000313" key="5">
    <source>
        <dbReference type="EMBL" id="MBC8596266.1"/>
    </source>
</evidence>
<dbReference type="Pfam" id="PF26018">
    <property type="entry name" value="BSH_RND_rel"/>
    <property type="match status" value="1"/>
</dbReference>
<dbReference type="Pfam" id="PF26011">
    <property type="entry name" value="Beta-barrel_RND_rel"/>
    <property type="match status" value="1"/>
</dbReference>
<keyword evidence="6" id="KW-1185">Reference proteome</keyword>
<keyword evidence="1" id="KW-0175">Coiled coil</keyword>
<sequence>MNKKYTKLLLVCAVLAVVLISYFMVNPASGKEMVFSGSMENTTKHMGIIIRSEQKIDTNLSGTISAKVADGTLVPAGKLIASVVNENADSEVQANLAKINKRIDELESAKKVSDNFTDDVYKLDSKISEKVSSLVYYTNIGDNKKITETKAEISALYDKKNKVDSSGAAIKTDLENLTAQKNELEAQLAEFEQNVYAPTPGVFISHTDGYEDVLSVDNAKNLKYSDFKNIAETLKKNEEKGGEEKNEIKLIDNYMWCVALAADKDRCADFEVGEEVFIRINDDSRNIKGNIMSISDDKGSNHVIVVSTTAYDADSYMQRSVDVELIKNIYSGLKVPVSALTKKDGVDGVYVVNDNTEKFKTVEIIYKDEKYAIVRENNADANALLLYDEVSTSPKH</sequence>
<dbReference type="EMBL" id="JACRTE010000004">
    <property type="protein sequence ID" value="MBC8596266.1"/>
    <property type="molecule type" value="Genomic_DNA"/>
</dbReference>
<feature type="domain" description="RND related barrel-sandwich hybrid" evidence="4">
    <location>
        <begin position="53"/>
        <end position="239"/>
    </location>
</feature>
<organism evidence="5 6">
    <name type="scientific">Qingrenia yutianensis</name>
    <dbReference type="NCBI Taxonomy" id="2763676"/>
    <lineage>
        <taxon>Bacteria</taxon>
        <taxon>Bacillati</taxon>
        <taxon>Bacillota</taxon>
        <taxon>Clostridia</taxon>
        <taxon>Eubacteriales</taxon>
        <taxon>Oscillospiraceae</taxon>
        <taxon>Qingrenia</taxon>
    </lineage>
</organism>
<protein>
    <submittedName>
        <fullName evidence="5">Uncharacterized protein</fullName>
    </submittedName>
</protein>
<feature type="coiled-coil region" evidence="1">
    <location>
        <begin position="167"/>
        <end position="194"/>
    </location>
</feature>
<dbReference type="RefSeq" id="WP_262431768.1">
    <property type="nucleotide sequence ID" value="NZ_JACRTE010000004.1"/>
</dbReference>
<evidence type="ECO:0000259" key="2">
    <source>
        <dbReference type="Pfam" id="PF26011"/>
    </source>
</evidence>
<dbReference type="Pfam" id="PF26012">
    <property type="entry name" value="HH_RND_rel"/>
    <property type="match status" value="1"/>
</dbReference>
<feature type="domain" description="RND related alpha-helical hairpin" evidence="3">
    <location>
        <begin position="89"/>
        <end position="189"/>
    </location>
</feature>
<gene>
    <name evidence="5" type="ORF">H8706_05210</name>
</gene>
<dbReference type="AlphaFoldDB" id="A0A926ISQ3"/>